<keyword evidence="2" id="KW-1133">Transmembrane helix</keyword>
<feature type="region of interest" description="Disordered" evidence="1">
    <location>
        <begin position="623"/>
        <end position="643"/>
    </location>
</feature>
<dbReference type="InterPro" id="IPR008023">
    <property type="entry name" value="DUF748"/>
</dbReference>
<keyword evidence="4" id="KW-1185">Reference proteome</keyword>
<reference evidence="4" key="1">
    <citation type="submission" date="2016-10" db="EMBL/GenBank/DDBJ databases">
        <authorList>
            <person name="Varghese N."/>
            <person name="Submissions S."/>
        </authorList>
    </citation>
    <scope>NUCLEOTIDE SEQUENCE [LARGE SCALE GENOMIC DNA]</scope>
    <source>
        <strain evidence="4">DSM 8987</strain>
    </source>
</reference>
<dbReference type="GO" id="GO:0005886">
    <property type="term" value="C:plasma membrane"/>
    <property type="evidence" value="ECO:0007669"/>
    <property type="project" value="TreeGrafter"/>
</dbReference>
<feature type="region of interest" description="Disordered" evidence="1">
    <location>
        <begin position="924"/>
        <end position="944"/>
    </location>
</feature>
<dbReference type="AlphaFoldDB" id="A0A1G6ZR57"/>
<dbReference type="GO" id="GO:0090313">
    <property type="term" value="P:regulation of protein targeting to membrane"/>
    <property type="evidence" value="ECO:0007669"/>
    <property type="project" value="TreeGrafter"/>
</dbReference>
<sequence>MEDERSAHADPVAPVPPPVGAGSGVSRWQRWLRCLLALLGLSGLLLAALPHALRLAGETWLNRQPGVNAHIERVELNLPQGRLALQGLELRRQGEPVLQIGRLWCDLAWGALGQRRIELTELGLDDFFMTLRQPDGQPLELAGFSLPVSAAPEAEDVPQAAAKPWGFGCDRLQLRALRLGCDLPSYQGTLELVRTDMTALASWQPQQETLVQLHLRREEQHLHLDARLQPLASDLVGQGEVRLQDLQLEPLAPLLALAGIKQPQGAVQLQGHWQLTRAASGLLQLGWQGRVQLAALALRQAELALGPLDLDWQGQLRLQQSPESLQLQLDGPLQLERFALNEAAAGLQLQQQGFSWQGQLELKQTSQMLELNLTGDLALAALDLALPTADLQLRQEGFSWQGQLKLNQAQQVLELDLTGDLALADLQLQQPTADLQLQQQGLHWQGRAQLLPGELPDAGRQLRLAGRLRLPQLEVRTGQQHLQAQLRQLELHTEMQLPLEQPQLLQLSADLTLGPVQLRDQRDGALLSGWQRLRLESVRLQDETVQLGPLRIEGLEALRLAGASAAAVLQCRQLQLDELSWWGQRPELAVGPVLIDGLQLALERPVDGPFNLQAWQQRLQPLGESAPAGSSAATPQHASREDEPAALAPLHWRLASVRLRDGGLRLNDRQPQPPVQLQLSALRFDLGALDSRQPRRETAVALALATGQGGQLQLSGRCSPLDPLQQADLQLDLQHLALTDFAPYIEETLGYRIRHGAVDLQVKALVRQGQIDLHSQLSLRALELGNLTPEQEERASAGLGMPLSLALALLRDGQGDIHLELPFAGDLSDPKLNIGPAVRTALVKAVQKTLQLTLAPVGALFKVGQLVGLGGPLALEPVPFVAGTAELLPSAAPQLKALRELLQQRPALRLKLCSGLSPADVALLPPPEGVKQPPQKKKAAAAAQDAAAPAFDSEVARELLRQRNAALLQRLGGDGGAQPGQLLPCQPDIRVQADPPQAQLSF</sequence>
<dbReference type="PANTHER" id="PTHR30441:SF8">
    <property type="entry name" value="DUF748 DOMAIN-CONTAINING PROTEIN"/>
    <property type="match status" value="1"/>
</dbReference>
<keyword evidence="2" id="KW-0812">Transmembrane</keyword>
<evidence type="ECO:0000256" key="1">
    <source>
        <dbReference type="SAM" id="MobiDB-lite"/>
    </source>
</evidence>
<dbReference type="PANTHER" id="PTHR30441">
    <property type="entry name" value="DUF748 DOMAIN-CONTAINING PROTEIN"/>
    <property type="match status" value="1"/>
</dbReference>
<keyword evidence="2" id="KW-0472">Membrane</keyword>
<dbReference type="Proteomes" id="UP000243205">
    <property type="component" value="Unassembled WGS sequence"/>
</dbReference>
<protein>
    <recommendedName>
        <fullName evidence="5">DUF748 domain-containing protein</fullName>
    </recommendedName>
</protein>
<dbReference type="RefSeq" id="WP_092076587.1">
    <property type="nucleotide sequence ID" value="NZ_FNAQ01000003.1"/>
</dbReference>
<gene>
    <name evidence="3" type="ORF">SAMN05661003_10355</name>
</gene>
<dbReference type="Pfam" id="PF05359">
    <property type="entry name" value="DUF748"/>
    <property type="match status" value="2"/>
</dbReference>
<evidence type="ECO:0000313" key="3">
    <source>
        <dbReference type="EMBL" id="SDE04056.1"/>
    </source>
</evidence>
<dbReference type="OrthoDB" id="9757969at2"/>
<organism evidence="3 4">
    <name type="scientific">Desulfuromonas thiophila</name>
    <dbReference type="NCBI Taxonomy" id="57664"/>
    <lineage>
        <taxon>Bacteria</taxon>
        <taxon>Pseudomonadati</taxon>
        <taxon>Thermodesulfobacteriota</taxon>
        <taxon>Desulfuromonadia</taxon>
        <taxon>Desulfuromonadales</taxon>
        <taxon>Desulfuromonadaceae</taxon>
        <taxon>Desulfuromonas</taxon>
    </lineage>
</organism>
<proteinExistence type="predicted"/>
<feature type="region of interest" description="Disordered" evidence="1">
    <location>
        <begin position="1"/>
        <end position="21"/>
    </location>
</feature>
<dbReference type="InterPro" id="IPR052894">
    <property type="entry name" value="AsmA-related"/>
</dbReference>
<feature type="transmembrane region" description="Helical" evidence="2">
    <location>
        <begin position="34"/>
        <end position="53"/>
    </location>
</feature>
<name>A0A1G6ZR57_9BACT</name>
<evidence type="ECO:0008006" key="5">
    <source>
        <dbReference type="Google" id="ProtNLM"/>
    </source>
</evidence>
<accession>A0A1G6ZR57</accession>
<evidence type="ECO:0000256" key="2">
    <source>
        <dbReference type="SAM" id="Phobius"/>
    </source>
</evidence>
<dbReference type="EMBL" id="FNAQ01000003">
    <property type="protein sequence ID" value="SDE04056.1"/>
    <property type="molecule type" value="Genomic_DNA"/>
</dbReference>
<dbReference type="STRING" id="57664.SAMN05661003_10355"/>
<evidence type="ECO:0000313" key="4">
    <source>
        <dbReference type="Proteomes" id="UP000243205"/>
    </source>
</evidence>